<gene>
    <name evidence="14" type="ORF">C8J26_1380</name>
</gene>
<dbReference type="GO" id="GO:0061605">
    <property type="term" value="F:molybdopterin-synthase adenylyltransferase activity"/>
    <property type="evidence" value="ECO:0007669"/>
    <property type="project" value="UniProtKB-EC"/>
</dbReference>
<evidence type="ECO:0000256" key="6">
    <source>
        <dbReference type="ARBA" id="ARBA00055169"/>
    </source>
</evidence>
<comment type="similarity">
    <text evidence="1">Belongs to the HesA/MoeB/ThiF family.</text>
</comment>
<evidence type="ECO:0000256" key="1">
    <source>
        <dbReference type="ARBA" id="ARBA00009919"/>
    </source>
</evidence>
<dbReference type="Pfam" id="PF00899">
    <property type="entry name" value="ThiF"/>
    <property type="match status" value="1"/>
</dbReference>
<dbReference type="AlphaFoldDB" id="A0A2T5GP08"/>
<dbReference type="EMBL" id="QAOG01000002">
    <property type="protein sequence ID" value="PTQ61062.1"/>
    <property type="molecule type" value="Genomic_DNA"/>
</dbReference>
<dbReference type="Proteomes" id="UP000244189">
    <property type="component" value="Unassembled WGS sequence"/>
</dbReference>
<dbReference type="GO" id="GO:0008641">
    <property type="term" value="F:ubiquitin-like modifier activating enzyme activity"/>
    <property type="evidence" value="ECO:0007669"/>
    <property type="project" value="InterPro"/>
</dbReference>
<dbReference type="RefSeq" id="WP_107957261.1">
    <property type="nucleotide sequence ID" value="NZ_QAOG01000002.1"/>
</dbReference>
<protein>
    <recommendedName>
        <fullName evidence="9">Molybdopterin-synthase adenylyltransferase</fullName>
        <ecNumber evidence="8">2.7.7.80</ecNumber>
    </recommendedName>
    <alternativeName>
        <fullName evidence="12">MoaD protein adenylase</fullName>
    </alternativeName>
    <alternativeName>
        <fullName evidence="10">Molybdopterin-converting factor subunit 1 adenylase</fullName>
    </alternativeName>
    <alternativeName>
        <fullName evidence="11">Sulfur carrier protein MoaD adenylyltransferase</fullName>
    </alternativeName>
</protein>
<keyword evidence="15" id="KW-1185">Reference proteome</keyword>
<evidence type="ECO:0000256" key="10">
    <source>
        <dbReference type="ARBA" id="ARBA00075110"/>
    </source>
</evidence>
<comment type="subunit">
    <text evidence="7">Homodimer. Forms a stable heterotetrameric complex of 2 MoeB and 2 MoaD during adenylation of MoaD.</text>
</comment>
<dbReference type="GO" id="GO:0005829">
    <property type="term" value="C:cytosol"/>
    <property type="evidence" value="ECO:0007669"/>
    <property type="project" value="TreeGrafter"/>
</dbReference>
<comment type="caution">
    <text evidence="14">The sequence shown here is derived from an EMBL/GenBank/DDBJ whole genome shotgun (WGS) entry which is preliminary data.</text>
</comment>
<evidence type="ECO:0000256" key="5">
    <source>
        <dbReference type="ARBA" id="ARBA00052218"/>
    </source>
</evidence>
<dbReference type="PANTHER" id="PTHR10953:SF102">
    <property type="entry name" value="ADENYLYLTRANSFERASE AND SULFURTRANSFERASE MOCS3"/>
    <property type="match status" value="1"/>
</dbReference>
<comment type="catalytic activity">
    <reaction evidence="5">
        <text>[molybdopterin-synthase sulfur-carrier protein]-C-terminal Gly-Gly + ATP + H(+) = [molybdopterin-synthase sulfur-carrier protein]-C-terminal Gly-Gly-AMP + diphosphate</text>
        <dbReference type="Rhea" id="RHEA:43616"/>
        <dbReference type="Rhea" id="RHEA-COMP:12159"/>
        <dbReference type="Rhea" id="RHEA-COMP:12202"/>
        <dbReference type="ChEBI" id="CHEBI:15378"/>
        <dbReference type="ChEBI" id="CHEBI:30616"/>
        <dbReference type="ChEBI" id="CHEBI:33019"/>
        <dbReference type="ChEBI" id="CHEBI:90618"/>
        <dbReference type="ChEBI" id="CHEBI:90778"/>
        <dbReference type="EC" id="2.7.7.80"/>
    </reaction>
</comment>
<evidence type="ECO:0000259" key="13">
    <source>
        <dbReference type="Pfam" id="PF00899"/>
    </source>
</evidence>
<evidence type="ECO:0000256" key="12">
    <source>
        <dbReference type="ARBA" id="ARBA00078531"/>
    </source>
</evidence>
<evidence type="ECO:0000256" key="2">
    <source>
        <dbReference type="ARBA" id="ARBA00022679"/>
    </source>
</evidence>
<name>A0A2T5GP08_9SPHN</name>
<evidence type="ECO:0000256" key="4">
    <source>
        <dbReference type="ARBA" id="ARBA00022840"/>
    </source>
</evidence>
<evidence type="ECO:0000256" key="7">
    <source>
        <dbReference type="ARBA" id="ARBA00063809"/>
    </source>
</evidence>
<proteinExistence type="inferred from homology"/>
<keyword evidence="2 14" id="KW-0808">Transferase</keyword>
<evidence type="ECO:0000313" key="14">
    <source>
        <dbReference type="EMBL" id="PTQ61062.1"/>
    </source>
</evidence>
<comment type="function">
    <text evidence="6">Catalyzes the adenylation by ATP of the carboxyl group of the C-terminal glycine of sulfur carrier protein MoaD.</text>
</comment>
<dbReference type="InterPro" id="IPR045886">
    <property type="entry name" value="ThiF/MoeB/HesA"/>
</dbReference>
<dbReference type="GO" id="GO:0005524">
    <property type="term" value="F:ATP binding"/>
    <property type="evidence" value="ECO:0007669"/>
    <property type="project" value="UniProtKB-KW"/>
</dbReference>
<keyword evidence="4" id="KW-0067">ATP-binding</keyword>
<organism evidence="14 15">
    <name type="scientific">Sphingomonas aurantiaca</name>
    <dbReference type="NCBI Taxonomy" id="185949"/>
    <lineage>
        <taxon>Bacteria</taxon>
        <taxon>Pseudomonadati</taxon>
        <taxon>Pseudomonadota</taxon>
        <taxon>Alphaproteobacteria</taxon>
        <taxon>Sphingomonadales</taxon>
        <taxon>Sphingomonadaceae</taxon>
        <taxon>Sphingomonas</taxon>
    </lineage>
</organism>
<dbReference type="CDD" id="cd00757">
    <property type="entry name" value="ThiF_MoeB_HesA_family"/>
    <property type="match status" value="1"/>
</dbReference>
<dbReference type="Gene3D" id="3.40.50.720">
    <property type="entry name" value="NAD(P)-binding Rossmann-like Domain"/>
    <property type="match status" value="1"/>
</dbReference>
<dbReference type="GO" id="GO:0008146">
    <property type="term" value="F:sulfotransferase activity"/>
    <property type="evidence" value="ECO:0007669"/>
    <property type="project" value="TreeGrafter"/>
</dbReference>
<evidence type="ECO:0000256" key="9">
    <source>
        <dbReference type="ARBA" id="ARBA00073635"/>
    </source>
</evidence>
<evidence type="ECO:0000313" key="15">
    <source>
        <dbReference type="Proteomes" id="UP000244189"/>
    </source>
</evidence>
<dbReference type="InterPro" id="IPR000594">
    <property type="entry name" value="ThiF_NAD_FAD-bd"/>
</dbReference>
<dbReference type="InterPro" id="IPR035985">
    <property type="entry name" value="Ubiquitin-activating_enz"/>
</dbReference>
<evidence type="ECO:0000256" key="8">
    <source>
        <dbReference type="ARBA" id="ARBA00066884"/>
    </source>
</evidence>
<dbReference type="SUPFAM" id="SSF69572">
    <property type="entry name" value="Activating enzymes of the ubiquitin-like proteins"/>
    <property type="match status" value="1"/>
</dbReference>
<reference evidence="14 15" key="1">
    <citation type="submission" date="2018-04" db="EMBL/GenBank/DDBJ databases">
        <title>Genomic Encyclopedia of Type Strains, Phase III (KMG-III): the genomes of soil and plant-associated and newly described type strains.</title>
        <authorList>
            <person name="Whitman W."/>
        </authorList>
    </citation>
    <scope>NUCLEOTIDE SEQUENCE [LARGE SCALE GENOMIC DNA]</scope>
    <source>
        <strain evidence="14 15">MA101b</strain>
    </source>
</reference>
<evidence type="ECO:0000256" key="11">
    <source>
        <dbReference type="ARBA" id="ARBA00075328"/>
    </source>
</evidence>
<evidence type="ECO:0000256" key="3">
    <source>
        <dbReference type="ARBA" id="ARBA00022741"/>
    </source>
</evidence>
<accession>A0A2T5GP08</accession>
<sequence>MTLSDDELTRYARHIVLKEFGGTGQTQLKAATVAVVGAGGIGSPAIQYLAAAGIGRLILIDDDTVEPSNLQRQTIFTTADTGAAKVSAAADAARRINPHVAVTTHRVRIDPANAAALLAGADVVLDGCDNFATRFCVADAAHALHIPLVSAAVGQFEGQLATYRGWEADKPCYRCFVGDDPERAETSCAEDGVLGPVTGVLGSLAALEVLRAIARFGDDQAGKLLLIDLLALRFRTIRLPKDPGCRGCGSGSARPAD</sequence>
<feature type="domain" description="THIF-type NAD/FAD binding fold" evidence="13">
    <location>
        <begin position="11"/>
        <end position="246"/>
    </location>
</feature>
<dbReference type="FunFam" id="3.40.50.720:FF:000033">
    <property type="entry name" value="Adenylyltransferase and sulfurtransferase MOCS3"/>
    <property type="match status" value="1"/>
</dbReference>
<keyword evidence="14" id="KW-0548">Nucleotidyltransferase</keyword>
<dbReference type="PANTHER" id="PTHR10953">
    <property type="entry name" value="UBIQUITIN-ACTIVATING ENZYME E1"/>
    <property type="match status" value="1"/>
</dbReference>
<dbReference type="EC" id="2.7.7.80" evidence="8"/>
<dbReference type="GO" id="GO:0004792">
    <property type="term" value="F:thiosulfate-cyanide sulfurtransferase activity"/>
    <property type="evidence" value="ECO:0007669"/>
    <property type="project" value="TreeGrafter"/>
</dbReference>
<keyword evidence="3" id="KW-0547">Nucleotide-binding</keyword>
<dbReference type="NCBIfam" id="NF004281">
    <property type="entry name" value="PRK05690.1"/>
    <property type="match status" value="1"/>
</dbReference>